<gene>
    <name evidence="1" type="ordered locus">NE1248</name>
</gene>
<proteinExistence type="predicted"/>
<sequence>MARLIEDDHSNLIGLAGVLPRSWLICSASASQSTLLLRGRWMLAENRISDGSQVLLSAPGYNGFQLRHYACMAARIRITRRTTSGTLRMVMDGIVFILPQYMQMQRYISMKSIAAILIYEQQLLTRAHEQLQQDLYRTWQIR</sequence>
<dbReference type="HOGENOM" id="CLU_1813779_0_0_4"/>
<dbReference type="EMBL" id="AL954747">
    <property type="protein sequence ID" value="CAD85159.1"/>
    <property type="molecule type" value="Genomic_DNA"/>
</dbReference>
<dbReference type="AlphaFoldDB" id="Q82V53"/>
<accession>Q82V53</accession>
<protein>
    <submittedName>
        <fullName evidence="1">Uncharacterized protein</fullName>
    </submittedName>
</protein>
<dbReference type="Proteomes" id="UP000001416">
    <property type="component" value="Chromosome"/>
</dbReference>
<evidence type="ECO:0000313" key="2">
    <source>
        <dbReference type="Proteomes" id="UP000001416"/>
    </source>
</evidence>
<organism evidence="1 2">
    <name type="scientific">Nitrosomonas europaea (strain ATCC 19718 / CIP 103999 / KCTC 2705 / NBRC 14298)</name>
    <dbReference type="NCBI Taxonomy" id="228410"/>
    <lineage>
        <taxon>Bacteria</taxon>
        <taxon>Pseudomonadati</taxon>
        <taxon>Pseudomonadota</taxon>
        <taxon>Betaproteobacteria</taxon>
        <taxon>Nitrosomonadales</taxon>
        <taxon>Nitrosomonadaceae</taxon>
        <taxon>Nitrosomonas</taxon>
    </lineage>
</organism>
<evidence type="ECO:0000313" key="1">
    <source>
        <dbReference type="EMBL" id="CAD85159.1"/>
    </source>
</evidence>
<reference evidence="1 2" key="1">
    <citation type="journal article" date="2003" name="J. Bacteriol.">
        <title>Complete genome sequence of the ammonia-oxidizing bacterium and obligate chemolithoautotroph Nitrosomonas europaea.</title>
        <authorList>
            <person name="Chain P."/>
            <person name="Lamerdin J."/>
            <person name="Larimer F."/>
            <person name="Regala W."/>
            <person name="Land M."/>
            <person name="Hauser L."/>
            <person name="Hooper A."/>
            <person name="Klotz M."/>
            <person name="Norton J."/>
            <person name="Sayavedra-Soto L."/>
            <person name="Arciero D."/>
            <person name="Hommes N."/>
            <person name="Whittaker M."/>
            <person name="Arp D."/>
        </authorList>
    </citation>
    <scope>NUCLEOTIDE SEQUENCE [LARGE SCALE GENOMIC DNA]</scope>
    <source>
        <strain evidence="2">ATCC 19718 / CIP 103999 / KCTC 2705 / NBRC 14298</strain>
    </source>
</reference>
<keyword evidence="2" id="KW-1185">Reference proteome</keyword>
<name>Q82V53_NITEU</name>
<dbReference type="KEGG" id="neu:NE1248"/>